<dbReference type="OrthoDB" id="7745385at2"/>
<reference evidence="2 3" key="1">
    <citation type="submission" date="2014-03" db="EMBL/GenBank/DDBJ databases">
        <title>The draft genome sequence of Thioclava dalianensis DLFJ1-1.</title>
        <authorList>
            <person name="Lai Q."/>
            <person name="Shao Z."/>
        </authorList>
    </citation>
    <scope>NUCLEOTIDE SEQUENCE [LARGE SCALE GENOMIC DNA]</scope>
    <source>
        <strain evidence="2 3">DLFJ1-1</strain>
    </source>
</reference>
<protein>
    <recommendedName>
        <fullName evidence="4">NfeD-like C-terminal domain-containing protein</fullName>
    </recommendedName>
</protein>
<proteinExistence type="predicted"/>
<keyword evidence="3" id="KW-1185">Reference proteome</keyword>
<feature type="transmembrane region" description="Helical" evidence="1">
    <location>
        <begin position="51"/>
        <end position="70"/>
    </location>
</feature>
<dbReference type="AlphaFoldDB" id="A0A074TDS3"/>
<dbReference type="RefSeq" id="WP_038065677.1">
    <property type="nucleotide sequence ID" value="NZ_FOVB01000001.1"/>
</dbReference>
<evidence type="ECO:0000313" key="2">
    <source>
        <dbReference type="EMBL" id="KEP69839.1"/>
    </source>
</evidence>
<keyword evidence="1" id="KW-0812">Transmembrane</keyword>
<gene>
    <name evidence="2" type="ORF">DL1_02100</name>
</gene>
<feature type="transmembrane region" description="Helical" evidence="1">
    <location>
        <begin position="12"/>
        <end position="45"/>
    </location>
</feature>
<evidence type="ECO:0000313" key="3">
    <source>
        <dbReference type="Proteomes" id="UP000027725"/>
    </source>
</evidence>
<organism evidence="2 3">
    <name type="scientific">Thioclava dalianensis</name>
    <dbReference type="NCBI Taxonomy" id="1185766"/>
    <lineage>
        <taxon>Bacteria</taxon>
        <taxon>Pseudomonadati</taxon>
        <taxon>Pseudomonadota</taxon>
        <taxon>Alphaproteobacteria</taxon>
        <taxon>Rhodobacterales</taxon>
        <taxon>Paracoccaceae</taxon>
        <taxon>Thioclava</taxon>
    </lineage>
</organism>
<dbReference type="EMBL" id="JHEH01000010">
    <property type="protein sequence ID" value="KEP69839.1"/>
    <property type="molecule type" value="Genomic_DNA"/>
</dbReference>
<sequence>MLLWQEGWVWIVAGVVLAALEMLIPGFVFLGFAIGAVLVGVLVWTGLLGHALPLTLLIFAAISLVSWLVLRRAMGVRRGQTKHWDHDINDN</sequence>
<evidence type="ECO:0008006" key="4">
    <source>
        <dbReference type="Google" id="ProtNLM"/>
    </source>
</evidence>
<keyword evidence="1" id="KW-1133">Transmembrane helix</keyword>
<dbReference type="eggNOG" id="COG1585">
    <property type="taxonomic scope" value="Bacteria"/>
</dbReference>
<accession>A0A074TDS3</accession>
<comment type="caution">
    <text evidence="2">The sequence shown here is derived from an EMBL/GenBank/DDBJ whole genome shotgun (WGS) entry which is preliminary data.</text>
</comment>
<keyword evidence="1" id="KW-0472">Membrane</keyword>
<name>A0A074TDS3_9RHOB</name>
<dbReference type="STRING" id="1185766.SAMN05216224_101698"/>
<evidence type="ECO:0000256" key="1">
    <source>
        <dbReference type="SAM" id="Phobius"/>
    </source>
</evidence>
<dbReference type="Proteomes" id="UP000027725">
    <property type="component" value="Unassembled WGS sequence"/>
</dbReference>